<keyword evidence="4" id="KW-0479">Metal-binding</keyword>
<dbReference type="CDD" id="cd00186">
    <property type="entry name" value="TOP1Ac"/>
    <property type="match status" value="1"/>
</dbReference>
<evidence type="ECO:0000259" key="16">
    <source>
        <dbReference type="PROSITE" id="PS52039"/>
    </source>
</evidence>
<evidence type="ECO:0000256" key="7">
    <source>
        <dbReference type="ARBA" id="ARBA00023029"/>
    </source>
</evidence>
<keyword evidence="5" id="KW-0863">Zinc-finger</keyword>
<dbReference type="GO" id="GO:0003677">
    <property type="term" value="F:DNA binding"/>
    <property type="evidence" value="ECO:0007669"/>
    <property type="project" value="UniProtKB-KW"/>
</dbReference>
<evidence type="ECO:0000256" key="6">
    <source>
        <dbReference type="ARBA" id="ARBA00022833"/>
    </source>
</evidence>
<dbReference type="PROSITE" id="PS52039">
    <property type="entry name" value="TOPO_IA_2"/>
    <property type="match status" value="1"/>
</dbReference>
<name>A0A285TTM0_9PROT</name>
<dbReference type="PROSITE" id="PS00396">
    <property type="entry name" value="TOPO_IA_1"/>
    <property type="match status" value="1"/>
</dbReference>
<dbReference type="Gene3D" id="3.40.50.140">
    <property type="match status" value="1"/>
</dbReference>
<dbReference type="PANTHER" id="PTHR11390:SF21">
    <property type="entry name" value="DNA TOPOISOMERASE 3-ALPHA"/>
    <property type="match status" value="1"/>
</dbReference>
<dbReference type="SUPFAM" id="SSF56712">
    <property type="entry name" value="Prokaryotic type I DNA topoisomerase"/>
    <property type="match status" value="1"/>
</dbReference>
<dbReference type="InterPro" id="IPR003602">
    <property type="entry name" value="Topo_IA_DNA-bd_dom"/>
</dbReference>
<dbReference type="Pfam" id="PF01396">
    <property type="entry name" value="Zn_ribbon_Top1"/>
    <property type="match status" value="3"/>
</dbReference>
<dbReference type="Proteomes" id="UP000219068">
    <property type="component" value="Unassembled WGS sequence"/>
</dbReference>
<dbReference type="PANTHER" id="PTHR11390">
    <property type="entry name" value="PROKARYOTIC DNA TOPOISOMERASE"/>
    <property type="match status" value="1"/>
</dbReference>
<dbReference type="GO" id="GO:0006265">
    <property type="term" value="P:DNA topological change"/>
    <property type="evidence" value="ECO:0007669"/>
    <property type="project" value="InterPro"/>
</dbReference>
<dbReference type="Gene3D" id="3.30.65.10">
    <property type="entry name" value="Bacterial Topoisomerase I, domain 1"/>
    <property type="match status" value="2"/>
</dbReference>
<evidence type="ECO:0000256" key="10">
    <source>
        <dbReference type="ARBA" id="ARBA00030003"/>
    </source>
</evidence>
<dbReference type="NCBIfam" id="TIGR01056">
    <property type="entry name" value="topB"/>
    <property type="match status" value="1"/>
</dbReference>
<evidence type="ECO:0000256" key="1">
    <source>
        <dbReference type="ARBA" id="ARBA00000213"/>
    </source>
</evidence>
<dbReference type="GO" id="GO:0043597">
    <property type="term" value="C:cytoplasmic replication fork"/>
    <property type="evidence" value="ECO:0007669"/>
    <property type="project" value="TreeGrafter"/>
</dbReference>
<keyword evidence="8" id="KW-0238">DNA-binding</keyword>
<dbReference type="EC" id="5.6.2.1" evidence="3"/>
<dbReference type="InterPro" id="IPR023405">
    <property type="entry name" value="Topo_IA_core_domain"/>
</dbReference>
<dbReference type="InterPro" id="IPR013826">
    <property type="entry name" value="Topo_IA_cen_sub3"/>
</dbReference>
<keyword evidence="7" id="KW-0799">Topoisomerase</keyword>
<dbReference type="GO" id="GO:0003917">
    <property type="term" value="F:DNA topoisomerase type I (single strand cut, ATP-independent) activity"/>
    <property type="evidence" value="ECO:0007669"/>
    <property type="project" value="UniProtKB-EC"/>
</dbReference>
<dbReference type="GO" id="GO:0006281">
    <property type="term" value="P:DNA repair"/>
    <property type="evidence" value="ECO:0007669"/>
    <property type="project" value="TreeGrafter"/>
</dbReference>
<comment type="catalytic activity">
    <reaction evidence="1">
        <text>ATP-independent breakage of single-stranded DNA, followed by passage and rejoining.</text>
        <dbReference type="EC" id="5.6.2.1"/>
    </reaction>
</comment>
<dbReference type="Pfam" id="PF06839">
    <property type="entry name" value="Zn_ribbon_GRF"/>
    <property type="match status" value="1"/>
</dbReference>
<organism evidence="17 18">
    <name type="scientific">Thalassospira xiamenensis</name>
    <dbReference type="NCBI Taxonomy" id="220697"/>
    <lineage>
        <taxon>Bacteria</taxon>
        <taxon>Pseudomonadati</taxon>
        <taxon>Pseudomonadota</taxon>
        <taxon>Alphaproteobacteria</taxon>
        <taxon>Rhodospirillales</taxon>
        <taxon>Thalassospiraceae</taxon>
        <taxon>Thalassospira</taxon>
    </lineage>
</organism>
<dbReference type="PRINTS" id="PR00417">
    <property type="entry name" value="PRTPISMRASEI"/>
</dbReference>
<feature type="region of interest" description="Disordered" evidence="14">
    <location>
        <begin position="464"/>
        <end position="510"/>
    </location>
</feature>
<dbReference type="SMART" id="SM00436">
    <property type="entry name" value="TOP1Bc"/>
    <property type="match status" value="1"/>
</dbReference>
<evidence type="ECO:0000256" key="13">
    <source>
        <dbReference type="ARBA" id="ARBA00032877"/>
    </source>
</evidence>
<dbReference type="InterPro" id="IPR000380">
    <property type="entry name" value="Topo_IA"/>
</dbReference>
<dbReference type="SMART" id="SM00437">
    <property type="entry name" value="TOP1Ac"/>
    <property type="match status" value="1"/>
</dbReference>
<evidence type="ECO:0000256" key="12">
    <source>
        <dbReference type="ARBA" id="ARBA00032235"/>
    </source>
</evidence>
<accession>A0A285TTM0</accession>
<evidence type="ECO:0000256" key="3">
    <source>
        <dbReference type="ARBA" id="ARBA00012891"/>
    </source>
</evidence>
<dbReference type="GO" id="GO:0008270">
    <property type="term" value="F:zinc ion binding"/>
    <property type="evidence" value="ECO:0007669"/>
    <property type="project" value="UniProtKB-KW"/>
</dbReference>
<evidence type="ECO:0000256" key="11">
    <source>
        <dbReference type="ARBA" id="ARBA00031985"/>
    </source>
</evidence>
<evidence type="ECO:0000256" key="5">
    <source>
        <dbReference type="ARBA" id="ARBA00022771"/>
    </source>
</evidence>
<dbReference type="Gene3D" id="1.10.290.10">
    <property type="entry name" value="Topoisomerase I, domain 4"/>
    <property type="match status" value="1"/>
</dbReference>
<feature type="domain" description="Topo IA-type catalytic" evidence="16">
    <location>
        <begin position="164"/>
        <end position="623"/>
    </location>
</feature>
<reference evidence="17 18" key="1">
    <citation type="submission" date="2017-08" db="EMBL/GenBank/DDBJ databases">
        <authorList>
            <person name="de Groot N.N."/>
        </authorList>
    </citation>
    <scope>NUCLEOTIDE SEQUENCE [LARGE SCALE GENOMIC DNA]</scope>
    <source>
        <strain evidence="17 18">USBA 78</strain>
    </source>
</reference>
<evidence type="ECO:0000256" key="4">
    <source>
        <dbReference type="ARBA" id="ARBA00022723"/>
    </source>
</evidence>
<keyword evidence="6" id="KW-0862">Zinc</keyword>
<dbReference type="PROSITE" id="PS51999">
    <property type="entry name" value="ZF_GRF"/>
    <property type="match status" value="1"/>
</dbReference>
<dbReference type="EMBL" id="OBMM01000005">
    <property type="protein sequence ID" value="SOC27128.1"/>
    <property type="molecule type" value="Genomic_DNA"/>
</dbReference>
<protein>
    <recommendedName>
        <fullName evidence="3">DNA topoisomerase</fullName>
        <ecNumber evidence="3">5.6.2.1</ecNumber>
    </recommendedName>
    <alternativeName>
        <fullName evidence="13">Omega-protein</fullName>
    </alternativeName>
    <alternativeName>
        <fullName evidence="12">Relaxing enzyme</fullName>
    </alternativeName>
    <alternativeName>
        <fullName evidence="10">Swivelase</fullName>
    </alternativeName>
    <alternativeName>
        <fullName evidence="11">Untwisting enzyme</fullName>
    </alternativeName>
</protein>
<dbReference type="InterPro" id="IPR003601">
    <property type="entry name" value="Topo_IA_2"/>
</dbReference>
<sequence>MPHSYNVVYIAEKPTLARTVARAIAQISGKPVQEQKGYLQVGDDVVTYFFGHMYGAAEFQEYDPAYQAWTIATLPILIPFNDWKLVPNVKSIDQLKTAIGLVKKGRVIVNCGDAGREGQLLIDEALIENGIDPFADNVKRLWTQSLTEESMRLAVEGLIPNSQKKTLYLAAVCRQRADFLHGNNLTRLYTSLARASGVNALISVGRVQTPTLWLVVTRDLARKAFKPVDHFLPKIVFEHENGKFTATWVIPAEHDGLDSEGRLVDKAVATALVDRIKGKGGSVQSYNVKKKSIAAGLPYSLSALQTECSAKFGMTAKEVLDTAQALYERHRITTYPRSDSRYLPVSILKEEAPAILASMSASDQFAHLVVNADQNRKSAAWNDAKISDHYAIIPTTEFSPAIFSKLSAAERNVFMTVAKAFIAQFYPDFEYNSISANITCEGEVFKASGRQVLEQGWKVVYGGTADAQGESGDEDEADGGNLPSMRQGDPVKSVSGDLASRRTTPPPAYTDGTLIEAMANIHLHVDDKQERQGLKEVEGIGTEATRANTIEIHLKRKYLKRKGKNGLESTAFGQSAIAVLPHDLTDPGVTARWEALLKRVETGELSPEDFLAMQEEALTAHVRANAGRTVELKGVEQVEPVEGHGEACPECAAGKMVTRVIQKGDHKGKKYLSCDQYPNCKHVAWPVQKVDPIEGHGEQCPKCSAGKLVTRMVHKAGPNKGKKFLSCDQRECGHSQWPAPKVAPVAGHGEKCPKCDTGTMLTKQIFSKAKGQTYILLGCSNYPDCSHSVFPNDKAAQNINPLPGHGKSCPACGKGKMMSKEITSKKTGSKHQLLSCDNYPECQNSEWPDKK</sequence>
<evidence type="ECO:0000256" key="9">
    <source>
        <dbReference type="ARBA" id="ARBA00023235"/>
    </source>
</evidence>
<gene>
    <name evidence="17" type="ORF">SAMN05428964_105286</name>
</gene>
<dbReference type="Gene3D" id="2.70.20.10">
    <property type="entry name" value="Topoisomerase I, domain 3"/>
    <property type="match status" value="1"/>
</dbReference>
<dbReference type="RefSeq" id="WP_097052841.1">
    <property type="nucleotide sequence ID" value="NZ_OBMM01000005.1"/>
</dbReference>
<dbReference type="Gene3D" id="1.10.460.10">
    <property type="entry name" value="Topoisomerase I, domain 2"/>
    <property type="match status" value="1"/>
</dbReference>
<dbReference type="InterPro" id="IPR013824">
    <property type="entry name" value="Topo_IA_cen_sub1"/>
</dbReference>
<dbReference type="InterPro" id="IPR013825">
    <property type="entry name" value="Topo_IA_cen_sub2"/>
</dbReference>
<dbReference type="InterPro" id="IPR013498">
    <property type="entry name" value="Topo_IA_Znf"/>
</dbReference>
<evidence type="ECO:0000256" key="2">
    <source>
        <dbReference type="ARBA" id="ARBA00009446"/>
    </source>
</evidence>
<dbReference type="InterPro" id="IPR023406">
    <property type="entry name" value="Topo_IA_AS"/>
</dbReference>
<evidence type="ECO:0000256" key="14">
    <source>
        <dbReference type="SAM" id="MobiDB-lite"/>
    </source>
</evidence>
<dbReference type="InterPro" id="IPR005738">
    <property type="entry name" value="TopoIII"/>
</dbReference>
<dbReference type="AlphaFoldDB" id="A0A285TTM0"/>
<feature type="domain" description="GRF-type" evidence="15">
    <location>
        <begin position="700"/>
        <end position="741"/>
    </location>
</feature>
<evidence type="ECO:0000256" key="8">
    <source>
        <dbReference type="ARBA" id="ARBA00023125"/>
    </source>
</evidence>
<proteinExistence type="inferred from homology"/>
<dbReference type="Pfam" id="PF01131">
    <property type="entry name" value="Topoisom_bac"/>
    <property type="match status" value="1"/>
</dbReference>
<dbReference type="InterPro" id="IPR013497">
    <property type="entry name" value="Topo_IA_cen"/>
</dbReference>
<keyword evidence="9 17" id="KW-0413">Isomerase</keyword>
<comment type="similarity">
    <text evidence="2">Belongs to the type IA topoisomerase family.</text>
</comment>
<evidence type="ECO:0000313" key="18">
    <source>
        <dbReference type="Proteomes" id="UP000219068"/>
    </source>
</evidence>
<evidence type="ECO:0000259" key="15">
    <source>
        <dbReference type="PROSITE" id="PS51999"/>
    </source>
</evidence>
<dbReference type="GO" id="GO:0006310">
    <property type="term" value="P:DNA recombination"/>
    <property type="evidence" value="ECO:0007669"/>
    <property type="project" value="TreeGrafter"/>
</dbReference>
<evidence type="ECO:0000313" key="17">
    <source>
        <dbReference type="EMBL" id="SOC27128.1"/>
    </source>
</evidence>
<dbReference type="InterPro" id="IPR010666">
    <property type="entry name" value="Znf_GRF"/>
</dbReference>